<dbReference type="AlphaFoldDB" id="A0A1V9XZK6"/>
<dbReference type="Gene3D" id="3.30.390.30">
    <property type="match status" value="1"/>
</dbReference>
<dbReference type="PANTHER" id="PTHR43557:SF4">
    <property type="entry name" value="APOPTOSIS-INDUCING FACTOR 1, MITOCHONDRIAL"/>
    <property type="match status" value="1"/>
</dbReference>
<keyword evidence="15" id="KW-1185">Reference proteome</keyword>
<dbReference type="InterPro" id="IPR023753">
    <property type="entry name" value="FAD/NAD-binding_dom"/>
</dbReference>
<dbReference type="EMBL" id="MNPL01001694">
    <property type="protein sequence ID" value="OQR78904.1"/>
    <property type="molecule type" value="Genomic_DNA"/>
</dbReference>
<keyword evidence="9" id="KW-0520">NAD</keyword>
<proteinExistence type="inferred from homology"/>
<comment type="caution">
    <text evidence="14">The sequence shown here is derived from an EMBL/GenBank/DDBJ whole genome shotgun (WGS) entry which is preliminary data.</text>
</comment>
<keyword evidence="6" id="KW-0274">FAD</keyword>
<dbReference type="Pfam" id="PF14721">
    <property type="entry name" value="AIF_C"/>
    <property type="match status" value="1"/>
</dbReference>
<dbReference type="GO" id="GO:0033108">
    <property type="term" value="P:mitochondrial respiratory chain complex assembly"/>
    <property type="evidence" value="ECO:0007669"/>
    <property type="project" value="TreeGrafter"/>
</dbReference>
<evidence type="ECO:0000259" key="13">
    <source>
        <dbReference type="Pfam" id="PF14721"/>
    </source>
</evidence>
<evidence type="ECO:0000256" key="3">
    <source>
        <dbReference type="ARBA" id="ARBA00006442"/>
    </source>
</evidence>
<accession>A0A1V9XZK6</accession>
<dbReference type="GO" id="GO:0005739">
    <property type="term" value="C:mitochondrion"/>
    <property type="evidence" value="ECO:0007669"/>
    <property type="project" value="UniProtKB-SubCell"/>
</dbReference>
<comment type="cofactor">
    <cofactor evidence="1">
        <name>FAD</name>
        <dbReference type="ChEBI" id="CHEBI:57692"/>
    </cofactor>
</comment>
<evidence type="ECO:0000256" key="9">
    <source>
        <dbReference type="ARBA" id="ARBA00023027"/>
    </source>
</evidence>
<dbReference type="SMART" id="SM01353">
    <property type="entry name" value="AIF_C"/>
    <property type="match status" value="1"/>
</dbReference>
<dbReference type="FunCoup" id="A0A1V9XZK6">
    <property type="interactions" value="1081"/>
</dbReference>
<evidence type="ECO:0000256" key="10">
    <source>
        <dbReference type="ARBA" id="ARBA00023128"/>
    </source>
</evidence>
<dbReference type="Pfam" id="PF07992">
    <property type="entry name" value="Pyr_redox_2"/>
    <property type="match status" value="1"/>
</dbReference>
<evidence type="ECO:0000313" key="14">
    <source>
        <dbReference type="EMBL" id="OQR78904.1"/>
    </source>
</evidence>
<comment type="subcellular location">
    <subcellularLocation>
        <location evidence="2">Mitochondrion</location>
    </subcellularLocation>
</comment>
<dbReference type="InParanoid" id="A0A1V9XZK6"/>
<keyword evidence="8" id="KW-0560">Oxidoreductase</keyword>
<organism evidence="14 15">
    <name type="scientific">Tropilaelaps mercedesae</name>
    <dbReference type="NCBI Taxonomy" id="418985"/>
    <lineage>
        <taxon>Eukaryota</taxon>
        <taxon>Metazoa</taxon>
        <taxon>Ecdysozoa</taxon>
        <taxon>Arthropoda</taxon>
        <taxon>Chelicerata</taxon>
        <taxon>Arachnida</taxon>
        <taxon>Acari</taxon>
        <taxon>Parasitiformes</taxon>
        <taxon>Mesostigmata</taxon>
        <taxon>Gamasina</taxon>
        <taxon>Dermanyssoidea</taxon>
        <taxon>Laelapidae</taxon>
        <taxon>Tropilaelaps</taxon>
    </lineage>
</organism>
<dbReference type="InterPro" id="IPR036188">
    <property type="entry name" value="FAD/NAD-bd_sf"/>
</dbReference>
<feature type="domain" description="Mitochondrial apoptosis-inducing factor C-terminal" evidence="13">
    <location>
        <begin position="381"/>
        <end position="433"/>
    </location>
</feature>
<evidence type="ECO:0000313" key="15">
    <source>
        <dbReference type="Proteomes" id="UP000192247"/>
    </source>
</evidence>
<dbReference type="GO" id="GO:0071949">
    <property type="term" value="F:FAD binding"/>
    <property type="evidence" value="ECO:0007669"/>
    <property type="project" value="TreeGrafter"/>
</dbReference>
<dbReference type="GO" id="GO:0046983">
    <property type="term" value="F:protein dimerization activity"/>
    <property type="evidence" value="ECO:0007669"/>
    <property type="project" value="InterPro"/>
</dbReference>
<protein>
    <submittedName>
        <fullName evidence="14">Putative apoptosis-inducing factor 1</fullName>
    </submittedName>
</protein>
<dbReference type="SUPFAM" id="SSF51905">
    <property type="entry name" value="FAD/NAD(P)-binding domain"/>
    <property type="match status" value="2"/>
</dbReference>
<dbReference type="SUPFAM" id="SSF55424">
    <property type="entry name" value="FAD/NAD-linked reductases, dimerisation (C-terminal) domain"/>
    <property type="match status" value="1"/>
</dbReference>
<evidence type="ECO:0000256" key="1">
    <source>
        <dbReference type="ARBA" id="ARBA00001974"/>
    </source>
</evidence>
<keyword evidence="4" id="KW-0285">Flavoprotein</keyword>
<dbReference type="Proteomes" id="UP000192247">
    <property type="component" value="Unassembled WGS sequence"/>
</dbReference>
<comment type="similarity">
    <text evidence="3">Belongs to the FAD-dependent oxidoreductase family.</text>
</comment>
<evidence type="ECO:0000256" key="6">
    <source>
        <dbReference type="ARBA" id="ARBA00022827"/>
    </source>
</evidence>
<evidence type="ECO:0000256" key="2">
    <source>
        <dbReference type="ARBA" id="ARBA00004173"/>
    </source>
</evidence>
<evidence type="ECO:0000256" key="4">
    <source>
        <dbReference type="ARBA" id="ARBA00022630"/>
    </source>
</evidence>
<keyword evidence="7" id="KW-0809">Transit peptide</keyword>
<dbReference type="InterPro" id="IPR029324">
    <property type="entry name" value="AIF_C"/>
</dbReference>
<name>A0A1V9XZK6_9ACAR</name>
<dbReference type="PRINTS" id="PR00368">
    <property type="entry name" value="FADPNR"/>
</dbReference>
<dbReference type="Gene3D" id="3.50.50.60">
    <property type="entry name" value="FAD/NAD(P)-binding domain"/>
    <property type="match status" value="2"/>
</dbReference>
<evidence type="ECO:0000259" key="12">
    <source>
        <dbReference type="Pfam" id="PF07992"/>
    </source>
</evidence>
<sequence length="513" mass="56414">MLRKIVFATGASTGVGGAIYYAIQRKGKEPTVLEQLPSKIDLPDKVQYLVVGGGASTYGAYRAIRAFDPKAQVLIVGEEKHLPYMKSPLSKELWQGNELNENLTFKQWNGRNRSIMFEHSEYFSSLEAIKKKEPGVAYVGGLKVVEVDPEKKLVYFANGNKLEYGSCLLAPGSINTGHPVLSKIPEIEPFLVQLQRIEDFQSLQKSAMESTSIAIVGGGSIASELAVNMAAFAKRANPNLQVVQVFPEAGNMCSLLPEYMAKWLTRQIAAEGVKVLSGTDIVDAVVVNIKSKKQVRLRLTSGEEITVDRIAIATAAKPNIDFAQKSGLEVDQINGGIVVNAEFQARKDLYVAGDASSFFDEQLGRRRMQSHDHGIATGRIAGRNMAGGQKSYSKQSIMWCDVGNIASFEGVGILDPKLETYSVFFPENPQERPDFNGKISKGVIFYKNKKNIVVGILLCNTFARLADAEKVIAEQRPLDLKDVAKIFYEKPVIEDLIKQDPKSDAAETKKTKK</sequence>
<evidence type="ECO:0000256" key="11">
    <source>
        <dbReference type="ARBA" id="ARBA00047786"/>
    </source>
</evidence>
<evidence type="ECO:0000256" key="7">
    <source>
        <dbReference type="ARBA" id="ARBA00022946"/>
    </source>
</evidence>
<dbReference type="GO" id="GO:0016174">
    <property type="term" value="F:NAD(P)H oxidase H2O2-forming activity"/>
    <property type="evidence" value="ECO:0007669"/>
    <property type="project" value="TreeGrafter"/>
</dbReference>
<dbReference type="GO" id="GO:0006915">
    <property type="term" value="P:apoptotic process"/>
    <property type="evidence" value="ECO:0007669"/>
    <property type="project" value="UniProtKB-KW"/>
</dbReference>
<dbReference type="InterPro" id="IPR050446">
    <property type="entry name" value="FAD-oxidoreductase/Apoptosis"/>
</dbReference>
<comment type="catalytic activity">
    <reaction evidence="11">
        <text>A + NADH + H(+) = AH2 + NAD(+)</text>
        <dbReference type="Rhea" id="RHEA:11356"/>
        <dbReference type="ChEBI" id="CHEBI:13193"/>
        <dbReference type="ChEBI" id="CHEBI:15378"/>
        <dbReference type="ChEBI" id="CHEBI:17499"/>
        <dbReference type="ChEBI" id="CHEBI:57540"/>
        <dbReference type="ChEBI" id="CHEBI:57945"/>
    </reaction>
</comment>
<keyword evidence="10" id="KW-0496">Mitochondrion</keyword>
<gene>
    <name evidence="14" type="ORF">BIW11_06101</name>
</gene>
<feature type="domain" description="FAD/NAD(P)-binding" evidence="12">
    <location>
        <begin position="47"/>
        <end position="376"/>
    </location>
</feature>
<dbReference type="PANTHER" id="PTHR43557">
    <property type="entry name" value="APOPTOSIS-INDUCING FACTOR 1"/>
    <property type="match status" value="1"/>
</dbReference>
<reference evidence="14 15" key="1">
    <citation type="journal article" date="2017" name="Gigascience">
        <title>Draft genome of the honey bee ectoparasitic mite, Tropilaelaps mercedesae, is shaped by the parasitic life history.</title>
        <authorList>
            <person name="Dong X."/>
            <person name="Armstrong S.D."/>
            <person name="Xia D."/>
            <person name="Makepeace B.L."/>
            <person name="Darby A.C."/>
            <person name="Kadowaki T."/>
        </authorList>
    </citation>
    <scope>NUCLEOTIDE SEQUENCE [LARGE SCALE GENOMIC DNA]</scope>
    <source>
        <strain evidence="14">Wuxi-XJTLU</strain>
    </source>
</reference>
<keyword evidence="5" id="KW-0053">Apoptosis</keyword>
<dbReference type="PRINTS" id="PR00411">
    <property type="entry name" value="PNDRDTASEI"/>
</dbReference>
<evidence type="ECO:0000256" key="5">
    <source>
        <dbReference type="ARBA" id="ARBA00022703"/>
    </source>
</evidence>
<dbReference type="STRING" id="418985.A0A1V9XZK6"/>
<evidence type="ECO:0000256" key="8">
    <source>
        <dbReference type="ARBA" id="ARBA00023002"/>
    </source>
</evidence>
<dbReference type="OrthoDB" id="6029at2759"/>
<dbReference type="InterPro" id="IPR016156">
    <property type="entry name" value="FAD/NAD-linked_Rdtase_dimer_sf"/>
</dbReference>